<dbReference type="AlphaFoldDB" id="A0A1G2BUB5"/>
<keyword evidence="1" id="KW-0472">Membrane</keyword>
<proteinExistence type="predicted"/>
<accession>A0A1G2BUB5</accession>
<gene>
    <name evidence="2" type="ORF">A3B31_00015</name>
</gene>
<name>A0A1G2BUB5_9BACT</name>
<sequence>MPNTPIQLDKSMLERGYWLATHRLVLKKWTSIGLYILIVFSYLYFFVQFGVYMYHYNEWQEIMAQSIATPYAWADIQAANAPLDLEVTDPHLFARGDNRYDAVAQVHNPNEQWGVESFQYAFAFSDGSKTESTAGYVVPGETKFLTKLNFSSQTPLSRIADVEVSDVRWKKIVRLPALSWIFTEPPEYLGSQVISDKGVQRVLPQRITWSVRNGSTLSIRTVVWQVALYTGSQLNSVINYQTGDFPYFAERHFEIILNSATGRVSSITVNPLVNIFDPGYTYLP</sequence>
<dbReference type="Proteomes" id="UP000177349">
    <property type="component" value="Unassembled WGS sequence"/>
</dbReference>
<protein>
    <submittedName>
        <fullName evidence="2">Uncharacterized protein</fullName>
    </submittedName>
</protein>
<organism evidence="2 3">
    <name type="scientific">Candidatus Komeilibacteria bacterium RIFCSPLOWO2_01_FULL_53_11</name>
    <dbReference type="NCBI Taxonomy" id="1798552"/>
    <lineage>
        <taxon>Bacteria</taxon>
        <taxon>Candidatus Komeiliibacteriota</taxon>
    </lineage>
</organism>
<feature type="transmembrane region" description="Helical" evidence="1">
    <location>
        <begin position="32"/>
        <end position="54"/>
    </location>
</feature>
<reference evidence="2 3" key="1">
    <citation type="journal article" date="2016" name="Nat. Commun.">
        <title>Thousands of microbial genomes shed light on interconnected biogeochemical processes in an aquifer system.</title>
        <authorList>
            <person name="Anantharaman K."/>
            <person name="Brown C.T."/>
            <person name="Hug L.A."/>
            <person name="Sharon I."/>
            <person name="Castelle C.J."/>
            <person name="Probst A.J."/>
            <person name="Thomas B.C."/>
            <person name="Singh A."/>
            <person name="Wilkins M.J."/>
            <person name="Karaoz U."/>
            <person name="Brodie E.L."/>
            <person name="Williams K.H."/>
            <person name="Hubbard S.S."/>
            <person name="Banfield J.F."/>
        </authorList>
    </citation>
    <scope>NUCLEOTIDE SEQUENCE [LARGE SCALE GENOMIC DNA]</scope>
</reference>
<keyword evidence="1" id="KW-0812">Transmembrane</keyword>
<dbReference type="EMBL" id="MHKN01000011">
    <property type="protein sequence ID" value="OGY92744.1"/>
    <property type="molecule type" value="Genomic_DNA"/>
</dbReference>
<evidence type="ECO:0000313" key="3">
    <source>
        <dbReference type="Proteomes" id="UP000177349"/>
    </source>
</evidence>
<evidence type="ECO:0000256" key="1">
    <source>
        <dbReference type="SAM" id="Phobius"/>
    </source>
</evidence>
<comment type="caution">
    <text evidence="2">The sequence shown here is derived from an EMBL/GenBank/DDBJ whole genome shotgun (WGS) entry which is preliminary data.</text>
</comment>
<keyword evidence="1" id="KW-1133">Transmembrane helix</keyword>
<evidence type="ECO:0000313" key="2">
    <source>
        <dbReference type="EMBL" id="OGY92744.1"/>
    </source>
</evidence>